<dbReference type="PROSITE" id="PS50261">
    <property type="entry name" value="G_PROTEIN_RECEP_F2_4"/>
    <property type="match status" value="2"/>
</dbReference>
<gene>
    <name evidence="8" type="ORF">MAR_005876</name>
</gene>
<feature type="domain" description="G-protein coupled receptors family 1 profile" evidence="7">
    <location>
        <begin position="28"/>
        <end position="241"/>
    </location>
</feature>
<evidence type="ECO:0000256" key="2">
    <source>
        <dbReference type="ARBA" id="ARBA00022692"/>
    </source>
</evidence>
<feature type="transmembrane region" description="Helical" evidence="5">
    <location>
        <begin position="16"/>
        <end position="38"/>
    </location>
</feature>
<feature type="transmembrane region" description="Helical" evidence="5">
    <location>
        <begin position="489"/>
        <end position="511"/>
    </location>
</feature>
<feature type="transmembrane region" description="Helical" evidence="5">
    <location>
        <begin position="232"/>
        <end position="252"/>
    </location>
</feature>
<keyword evidence="2 5" id="KW-0812">Transmembrane</keyword>
<evidence type="ECO:0000256" key="1">
    <source>
        <dbReference type="ARBA" id="ARBA00004141"/>
    </source>
</evidence>
<name>A0ABY7F4P1_MYAAR</name>
<dbReference type="InterPro" id="IPR017981">
    <property type="entry name" value="GPCR_2-like_7TM"/>
</dbReference>
<dbReference type="PANTHER" id="PTHR23112:SF47">
    <property type="entry name" value="G-PROTEIN COUPLED RECEPTOR 157"/>
    <property type="match status" value="1"/>
</dbReference>
<proteinExistence type="predicted"/>
<evidence type="ECO:0000256" key="3">
    <source>
        <dbReference type="ARBA" id="ARBA00022989"/>
    </source>
</evidence>
<evidence type="ECO:0000256" key="4">
    <source>
        <dbReference type="ARBA" id="ARBA00023136"/>
    </source>
</evidence>
<evidence type="ECO:0000313" key="8">
    <source>
        <dbReference type="EMBL" id="WAR15771.1"/>
    </source>
</evidence>
<feature type="transmembrane region" description="Helical" evidence="5">
    <location>
        <begin position="459"/>
        <end position="480"/>
    </location>
</feature>
<dbReference type="PRINTS" id="PR02001">
    <property type="entry name" value="GCR1CAMPR"/>
</dbReference>
<evidence type="ECO:0000256" key="5">
    <source>
        <dbReference type="SAM" id="Phobius"/>
    </source>
</evidence>
<dbReference type="Gene3D" id="1.20.1070.10">
    <property type="entry name" value="Rhodopsin 7-helix transmembrane proteins"/>
    <property type="match status" value="2"/>
</dbReference>
<dbReference type="SUPFAM" id="SSF81321">
    <property type="entry name" value="Family A G protein-coupled receptor-like"/>
    <property type="match status" value="2"/>
</dbReference>
<feature type="transmembrane region" description="Helical" evidence="5">
    <location>
        <begin position="90"/>
        <end position="113"/>
    </location>
</feature>
<protein>
    <submittedName>
        <fullName evidence="8">GP157-like protein</fullName>
    </submittedName>
</protein>
<dbReference type="InterPro" id="IPR000276">
    <property type="entry name" value="GPCR_Rhodpsn"/>
</dbReference>
<dbReference type="EMBL" id="CP111020">
    <property type="protein sequence ID" value="WAR15771.1"/>
    <property type="molecule type" value="Genomic_DNA"/>
</dbReference>
<feature type="transmembrane region" description="Helical" evidence="5">
    <location>
        <begin position="190"/>
        <end position="211"/>
    </location>
</feature>
<sequence length="802" mass="91510">MYCNTPQNATPPGVEVISAISCTLSVFGAIVIFITYILIPEIRNTTRKLIIWLTVADLVTSLGYMASFIYNESDNVSEYTNTTLFCKTQSAVTTYSSLVSFFLTISIAFHLLLAVFRPQNSPRRLILPIANIISWGVPGIIICVALMENMLGREVNDSPTVGTGSWCWVKCKESNPQKTLFYMYLTGKGFEILCYVITAALYVLMKLRMYLVYRNRRLHDIQSDLRDDDKNFVYVWLVFLMIRIWGTIRFYLRVIPDKTSDVIEGVDRVLIYFQAIGDPSQAFCNCILFCILDGEIWKKILGYIWGTSGVCRPSHAHNNNMVDIEDTDNDVDINRDSDCIPLFGQNYFGRRRYGSCSELVEETTNQHKGRFERMHKTTGRDVLQQSQQHNASKRGGHIGSKLHLVNLGRYRDLYDIHIHTGNTEHHEEIGYLTSIIYHESKTGPNDILFCTIQSVVTTYSSLVSFFLTVFIALHLFLAVLRPQNSPRGLILPVANIISWGVPAIIISVALAENMLGREAHDSTTIGTGSWCWVKCKESDTHKTLFYMYFTGKGFELQCYLYTAALYVLMKLRIHLVHRHKSLHAIRPDLRDDDQNFVYVWLVLLMIRIWGTIRFFLRAIPKSASDVNEEMERVDKVLTYFQAIGDPSQAFCNCILFCLLDGDVRAKIMGYILCRTSNTQTNYMDTVEDTENDFTSGVASIGNVDFSPLFGHKSKEDNGRRRYGSCSELLHDTIIISVALAENMLGREANDSTTIGTGSWCWVKCRESDTHKTLFYMYFTGKGFELQCYLYTAALYVLMKLRI</sequence>
<feature type="domain" description="G-protein coupled receptors family 2 profile 2" evidence="6">
    <location>
        <begin position="14"/>
        <end position="293"/>
    </location>
</feature>
<feature type="transmembrane region" description="Helical" evidence="5">
    <location>
        <begin position="554"/>
        <end position="575"/>
    </location>
</feature>
<keyword evidence="3 5" id="KW-1133">Transmembrane helix</keyword>
<dbReference type="InterPro" id="IPR022343">
    <property type="entry name" value="GCR1-cAMP_receptor"/>
</dbReference>
<feature type="non-terminal residue" evidence="8">
    <location>
        <position position="1"/>
    </location>
</feature>
<keyword evidence="4 5" id="KW-0472">Membrane</keyword>
<dbReference type="PROSITE" id="PS50262">
    <property type="entry name" value="G_PROTEIN_RECEP_F1_2"/>
    <property type="match status" value="1"/>
</dbReference>
<accession>A0ABY7F4P1</accession>
<feature type="transmembrane region" description="Helical" evidence="5">
    <location>
        <begin position="50"/>
        <end position="70"/>
    </location>
</feature>
<evidence type="ECO:0000313" key="9">
    <source>
        <dbReference type="Proteomes" id="UP001164746"/>
    </source>
</evidence>
<keyword evidence="9" id="KW-1185">Reference proteome</keyword>
<dbReference type="Pfam" id="PF00001">
    <property type="entry name" value="7tm_1"/>
    <property type="match status" value="1"/>
</dbReference>
<evidence type="ECO:0000259" key="7">
    <source>
        <dbReference type="PROSITE" id="PS50262"/>
    </source>
</evidence>
<dbReference type="InterPro" id="IPR017452">
    <property type="entry name" value="GPCR_Rhodpsn_7TM"/>
</dbReference>
<dbReference type="Pfam" id="PF05462">
    <property type="entry name" value="Dicty_CAR"/>
    <property type="match status" value="1"/>
</dbReference>
<organism evidence="8 9">
    <name type="scientific">Mya arenaria</name>
    <name type="common">Soft-shell clam</name>
    <dbReference type="NCBI Taxonomy" id="6604"/>
    <lineage>
        <taxon>Eukaryota</taxon>
        <taxon>Metazoa</taxon>
        <taxon>Spiralia</taxon>
        <taxon>Lophotrochozoa</taxon>
        <taxon>Mollusca</taxon>
        <taxon>Bivalvia</taxon>
        <taxon>Autobranchia</taxon>
        <taxon>Heteroconchia</taxon>
        <taxon>Euheterodonta</taxon>
        <taxon>Imparidentia</taxon>
        <taxon>Neoheterodontei</taxon>
        <taxon>Myida</taxon>
        <taxon>Myoidea</taxon>
        <taxon>Myidae</taxon>
        <taxon>Mya</taxon>
    </lineage>
</organism>
<feature type="transmembrane region" description="Helical" evidence="5">
    <location>
        <begin position="125"/>
        <end position="147"/>
    </location>
</feature>
<feature type="domain" description="G-protein coupled receptors family 2 profile 2" evidence="6">
    <location>
        <begin position="450"/>
        <end position="660"/>
    </location>
</feature>
<dbReference type="Proteomes" id="UP001164746">
    <property type="component" value="Chromosome 9"/>
</dbReference>
<reference evidence="8" key="1">
    <citation type="submission" date="2022-11" db="EMBL/GenBank/DDBJ databases">
        <title>Centuries of genome instability and evolution in soft-shell clam transmissible cancer (bioRxiv).</title>
        <authorList>
            <person name="Hart S.F.M."/>
            <person name="Yonemitsu M.A."/>
            <person name="Giersch R.M."/>
            <person name="Beal B.F."/>
            <person name="Arriagada G."/>
            <person name="Davis B.W."/>
            <person name="Ostrander E.A."/>
            <person name="Goff S.P."/>
            <person name="Metzger M.J."/>
        </authorList>
    </citation>
    <scope>NUCLEOTIDE SEQUENCE</scope>
    <source>
        <strain evidence="8">MELC-2E11</strain>
        <tissue evidence="8">Siphon/mantle</tissue>
    </source>
</reference>
<dbReference type="PANTHER" id="PTHR23112">
    <property type="entry name" value="G PROTEIN-COUPLED RECEPTOR 157-RELATED"/>
    <property type="match status" value="1"/>
</dbReference>
<comment type="subcellular location">
    <subcellularLocation>
        <location evidence="1">Membrane</location>
        <topology evidence="1">Multi-pass membrane protein</topology>
    </subcellularLocation>
</comment>
<evidence type="ECO:0000259" key="6">
    <source>
        <dbReference type="PROSITE" id="PS50261"/>
    </source>
</evidence>
<feature type="transmembrane region" description="Helical" evidence="5">
    <location>
        <begin position="596"/>
        <end position="616"/>
    </location>
</feature>